<keyword evidence="2" id="KW-1185">Reference proteome</keyword>
<reference evidence="1 2" key="1">
    <citation type="journal article" date="2014" name="Int. J. Syst. Evol. Microbiol.">
        <title>Celeribacter indicus sp. nov., a polycyclic aromatic hydrocarbon-degrading bacterium from deep-sea sediment and reclassification of Huaishuia halophila as Celeribacter halophilus comb. nov.</title>
        <authorList>
            <person name="Lai Q."/>
            <person name="Cao J."/>
            <person name="Yuan J."/>
            <person name="Li F."/>
            <person name="Shao Z."/>
        </authorList>
    </citation>
    <scope>NUCLEOTIDE SEQUENCE [LARGE SCALE GENOMIC DNA]</scope>
    <source>
        <strain evidence="1">P73</strain>
    </source>
</reference>
<evidence type="ECO:0000313" key="1">
    <source>
        <dbReference type="EMBL" id="AJE45424.1"/>
    </source>
</evidence>
<dbReference type="RefSeq" id="WP_052453018.1">
    <property type="nucleotide sequence ID" value="NZ_CP004393.1"/>
</dbReference>
<dbReference type="InterPro" id="IPR051159">
    <property type="entry name" value="Hexapeptide_acetyltransf"/>
</dbReference>
<dbReference type="OrthoDB" id="7558515at2"/>
<dbReference type="EMBL" id="CP004393">
    <property type="protein sequence ID" value="AJE45424.1"/>
    <property type="molecule type" value="Genomic_DNA"/>
</dbReference>
<dbReference type="AlphaFoldDB" id="A0A0B5DQQ0"/>
<evidence type="ECO:0000313" key="2">
    <source>
        <dbReference type="Proteomes" id="UP000031521"/>
    </source>
</evidence>
<dbReference type="SUPFAM" id="SSF51161">
    <property type="entry name" value="Trimeric LpxA-like enzymes"/>
    <property type="match status" value="1"/>
</dbReference>
<proteinExistence type="predicted"/>
<dbReference type="HOGENOM" id="CLU_051638_7_0_5"/>
<dbReference type="InterPro" id="IPR011004">
    <property type="entry name" value="Trimer_LpxA-like_sf"/>
</dbReference>
<accession>A0A0B5DQQ0</accession>
<dbReference type="Proteomes" id="UP000031521">
    <property type="component" value="Chromosome"/>
</dbReference>
<dbReference type="Pfam" id="PF00132">
    <property type="entry name" value="Hexapep"/>
    <property type="match status" value="1"/>
</dbReference>
<dbReference type="Gene3D" id="2.160.10.10">
    <property type="entry name" value="Hexapeptide repeat proteins"/>
    <property type="match status" value="1"/>
</dbReference>
<dbReference type="STRING" id="1208324.P73_0709"/>
<organism evidence="1 2">
    <name type="scientific">Celeribacter indicus</name>
    <dbReference type="NCBI Taxonomy" id="1208324"/>
    <lineage>
        <taxon>Bacteria</taxon>
        <taxon>Pseudomonadati</taxon>
        <taxon>Pseudomonadota</taxon>
        <taxon>Alphaproteobacteria</taxon>
        <taxon>Rhodobacterales</taxon>
        <taxon>Roseobacteraceae</taxon>
        <taxon>Celeribacter</taxon>
    </lineage>
</organism>
<dbReference type="InterPro" id="IPR001451">
    <property type="entry name" value="Hexapep"/>
</dbReference>
<name>A0A0B5DQQ0_9RHOB</name>
<dbReference type="KEGG" id="cid:P73_0709"/>
<dbReference type="PANTHER" id="PTHR23416">
    <property type="entry name" value="SIALIC ACID SYNTHASE-RELATED"/>
    <property type="match status" value="1"/>
</dbReference>
<dbReference type="PANTHER" id="PTHR23416:SF78">
    <property type="entry name" value="LIPOPOLYSACCHARIDE BIOSYNTHESIS O-ACETYL TRANSFERASE WBBJ-RELATED"/>
    <property type="match status" value="1"/>
</dbReference>
<sequence>MLAFLIKSLTGRDYSLRSSDLGYLAGKALGPGLRGLWRYGLWRGRLVFIGRGVVMISRGRLDLGRGASIGHFSYIDASSREGVRIAAGATLREYCWIQCRSGLNAIGEGLEIGERAYVGPFSSIGVGGKVVIGAGTQIGAGLRLSAEAHELGSDHTFTDGTVRRAGIEIGRNVWMGNSVTILDGVTIGDGAVIGAGAVVTRSIGAGMVAFGAPAREVRPVAPVSPLPDKEMSA</sequence>
<protein>
    <submittedName>
        <fullName evidence="1">dTDP-glucose 4,6-dehydratase</fullName>
    </submittedName>
</protein>
<dbReference type="CDD" id="cd04647">
    <property type="entry name" value="LbH_MAT_like"/>
    <property type="match status" value="1"/>
</dbReference>
<gene>
    <name evidence="1" type="ORF">P73_0709</name>
</gene>